<proteinExistence type="predicted"/>
<evidence type="ECO:0000313" key="1">
    <source>
        <dbReference type="EMBL" id="CAD7000545.1"/>
    </source>
</evidence>
<organism evidence="1 2">
    <name type="scientific">Ceratitis capitata</name>
    <name type="common">Mediterranean fruit fly</name>
    <name type="synonym">Tephritis capitata</name>
    <dbReference type="NCBI Taxonomy" id="7213"/>
    <lineage>
        <taxon>Eukaryota</taxon>
        <taxon>Metazoa</taxon>
        <taxon>Ecdysozoa</taxon>
        <taxon>Arthropoda</taxon>
        <taxon>Hexapoda</taxon>
        <taxon>Insecta</taxon>
        <taxon>Pterygota</taxon>
        <taxon>Neoptera</taxon>
        <taxon>Endopterygota</taxon>
        <taxon>Diptera</taxon>
        <taxon>Brachycera</taxon>
        <taxon>Muscomorpha</taxon>
        <taxon>Tephritoidea</taxon>
        <taxon>Tephritidae</taxon>
        <taxon>Ceratitis</taxon>
        <taxon>Ceratitis</taxon>
    </lineage>
</organism>
<accession>A0A811URK8</accession>
<comment type="caution">
    <text evidence="1">The sequence shown here is derived from an EMBL/GenBank/DDBJ whole genome shotgun (WGS) entry which is preliminary data.</text>
</comment>
<protein>
    <submittedName>
        <fullName evidence="1">(Mediterranean fruit fly) hypothetical protein</fullName>
    </submittedName>
</protein>
<evidence type="ECO:0000313" key="2">
    <source>
        <dbReference type="Proteomes" id="UP000606786"/>
    </source>
</evidence>
<reference evidence="1" key="1">
    <citation type="submission" date="2020-11" db="EMBL/GenBank/DDBJ databases">
        <authorList>
            <person name="Whitehead M."/>
        </authorList>
    </citation>
    <scope>NUCLEOTIDE SEQUENCE</scope>
    <source>
        <strain evidence="1">EGII</strain>
    </source>
</reference>
<sequence length="101" mass="11637">MPYFVPDNGQRSQWERHAAISVAFVLCRSCSNEKQKQQSNPHSNADIRPIHIHSIHIIHTSIYIYIYIYSGVSGVDERAMTSVRGRVYAVLPFVAYIHTYE</sequence>
<keyword evidence="2" id="KW-1185">Reference proteome</keyword>
<dbReference type="EMBL" id="CAJHJT010000012">
    <property type="protein sequence ID" value="CAD7000545.1"/>
    <property type="molecule type" value="Genomic_DNA"/>
</dbReference>
<name>A0A811URK8_CERCA</name>
<dbReference type="Proteomes" id="UP000606786">
    <property type="component" value="Unassembled WGS sequence"/>
</dbReference>
<gene>
    <name evidence="1" type="ORF">CCAP1982_LOCUS9021</name>
</gene>
<dbReference type="AlphaFoldDB" id="A0A811URK8"/>